<evidence type="ECO:0000313" key="6">
    <source>
        <dbReference type="EMBL" id="TDU26811.1"/>
    </source>
</evidence>
<dbReference type="CDD" id="cd00498">
    <property type="entry name" value="Hsp33"/>
    <property type="match status" value="1"/>
</dbReference>
<dbReference type="OrthoDB" id="9793753at2"/>
<sequence>MNQLTTFAFDNHVAHGAIVRLKAGVHDLLDHRDYSPDLRNLLGEAMAAMPLLATHLNFEGRINLQFQGLPETRTIAKAKTQLLVAQVDNQLRVRAMAKAGSDASGNFRELLEGGVLALMVEPSGGTRSATQALVLIEGERLSDSLEAYFDRSEQLPTLIRLAVRGDELAGFMIQRMPIESAKGTDDDWDHLRILAATLTREELLDTDADALLMRLFSDAPPLRRFEPRAVQVQCNCDHAGISRLLISLGREEVDSIIAEQGKVSVTCEFCSREYTFSAVETADLFSAAASQPSGTRH</sequence>
<protein>
    <submittedName>
        <fullName evidence="6">Molecular chaperone Hsp33</fullName>
    </submittedName>
</protein>
<keyword evidence="4" id="KW-0143">Chaperone</keyword>
<comment type="caution">
    <text evidence="6">The sequence shown here is derived from an EMBL/GenBank/DDBJ whole genome shotgun (WGS) entry which is preliminary data.</text>
</comment>
<evidence type="ECO:0000256" key="3">
    <source>
        <dbReference type="ARBA" id="ARBA00023157"/>
    </source>
</evidence>
<dbReference type="Proteomes" id="UP000295341">
    <property type="component" value="Unassembled WGS sequence"/>
</dbReference>
<dbReference type="Pfam" id="PF01430">
    <property type="entry name" value="HSP33"/>
    <property type="match status" value="1"/>
</dbReference>
<dbReference type="AlphaFoldDB" id="A0A4S3K624"/>
<gene>
    <name evidence="6" type="ORF">DFR24_3842</name>
</gene>
<dbReference type="Gene3D" id="3.90.1280.10">
    <property type="entry name" value="HSP33 redox switch-like"/>
    <property type="match status" value="1"/>
</dbReference>
<name>A0A4S3K624_9GAMM</name>
<evidence type="ECO:0000256" key="4">
    <source>
        <dbReference type="ARBA" id="ARBA00023186"/>
    </source>
</evidence>
<dbReference type="RefSeq" id="WP_133882972.1">
    <property type="nucleotide sequence ID" value="NZ_MWIN01000009.1"/>
</dbReference>
<accession>A0A4S3K624</accession>
<dbReference type="InterPro" id="IPR023212">
    <property type="entry name" value="Hsp33_helix_hairpin_bin_dom_sf"/>
</dbReference>
<dbReference type="PIRSF" id="PIRSF005261">
    <property type="entry name" value="Heat_shock_Hsp33"/>
    <property type="match status" value="1"/>
</dbReference>
<keyword evidence="2" id="KW-0862">Zinc</keyword>
<dbReference type="PANTHER" id="PTHR30111">
    <property type="entry name" value="33 KDA CHAPERONIN"/>
    <property type="match status" value="1"/>
</dbReference>
<dbReference type="Gene3D" id="3.55.30.10">
    <property type="entry name" value="Hsp33 domain"/>
    <property type="match status" value="1"/>
</dbReference>
<dbReference type="GO" id="GO:0051082">
    <property type="term" value="F:unfolded protein binding"/>
    <property type="evidence" value="ECO:0007669"/>
    <property type="project" value="InterPro"/>
</dbReference>
<keyword evidence="7" id="KW-1185">Reference proteome</keyword>
<dbReference type="SUPFAM" id="SSF118352">
    <property type="entry name" value="HSP33 redox switch-like"/>
    <property type="match status" value="1"/>
</dbReference>
<keyword evidence="5" id="KW-0676">Redox-active center</keyword>
<dbReference type="InterPro" id="IPR016154">
    <property type="entry name" value="Heat_shock_Hsp33_C"/>
</dbReference>
<keyword evidence="1" id="KW-0963">Cytoplasm</keyword>
<evidence type="ECO:0000313" key="7">
    <source>
        <dbReference type="Proteomes" id="UP000295341"/>
    </source>
</evidence>
<dbReference type="PANTHER" id="PTHR30111:SF1">
    <property type="entry name" value="33 KDA CHAPERONIN"/>
    <property type="match status" value="1"/>
</dbReference>
<reference evidence="6 7" key="1">
    <citation type="submission" date="2019-03" db="EMBL/GenBank/DDBJ databases">
        <title>Genomic Encyclopedia of Type Strains, Phase IV (KMG-IV): sequencing the most valuable type-strain genomes for metagenomic binning, comparative biology and taxonomic classification.</title>
        <authorList>
            <person name="Goeker M."/>
        </authorList>
    </citation>
    <scope>NUCLEOTIDE SEQUENCE [LARGE SCALE GENOMIC DNA]</scope>
    <source>
        <strain evidence="6 7">DSM 26377</strain>
    </source>
</reference>
<dbReference type="GO" id="GO:0005737">
    <property type="term" value="C:cytoplasm"/>
    <property type="evidence" value="ECO:0007669"/>
    <property type="project" value="InterPro"/>
</dbReference>
<dbReference type="InterPro" id="IPR016153">
    <property type="entry name" value="Heat_shock_Hsp33_N"/>
</dbReference>
<organism evidence="6 7">
    <name type="scientific">Panacagrimonas perspica</name>
    <dbReference type="NCBI Taxonomy" id="381431"/>
    <lineage>
        <taxon>Bacteria</taxon>
        <taxon>Pseudomonadati</taxon>
        <taxon>Pseudomonadota</taxon>
        <taxon>Gammaproteobacteria</taxon>
        <taxon>Nevskiales</taxon>
        <taxon>Nevskiaceae</taxon>
        <taxon>Panacagrimonas</taxon>
    </lineage>
</organism>
<evidence type="ECO:0000256" key="5">
    <source>
        <dbReference type="ARBA" id="ARBA00023284"/>
    </source>
</evidence>
<dbReference type="SUPFAM" id="SSF64397">
    <property type="entry name" value="Hsp33 domain"/>
    <property type="match status" value="1"/>
</dbReference>
<dbReference type="GO" id="GO:0044183">
    <property type="term" value="F:protein folding chaperone"/>
    <property type="evidence" value="ECO:0007669"/>
    <property type="project" value="TreeGrafter"/>
</dbReference>
<dbReference type="InterPro" id="IPR000397">
    <property type="entry name" value="Heat_shock_Hsp33"/>
</dbReference>
<evidence type="ECO:0000256" key="2">
    <source>
        <dbReference type="ARBA" id="ARBA00022833"/>
    </source>
</evidence>
<dbReference type="GO" id="GO:0042026">
    <property type="term" value="P:protein refolding"/>
    <property type="evidence" value="ECO:0007669"/>
    <property type="project" value="TreeGrafter"/>
</dbReference>
<dbReference type="Gene3D" id="1.10.287.480">
    <property type="entry name" value="helix hairpin bin"/>
    <property type="match status" value="1"/>
</dbReference>
<proteinExistence type="predicted"/>
<evidence type="ECO:0000256" key="1">
    <source>
        <dbReference type="ARBA" id="ARBA00022490"/>
    </source>
</evidence>
<keyword evidence="3" id="KW-1015">Disulfide bond</keyword>
<dbReference type="EMBL" id="SOBT01000010">
    <property type="protein sequence ID" value="TDU26811.1"/>
    <property type="molecule type" value="Genomic_DNA"/>
</dbReference>